<dbReference type="Pfam" id="PF00931">
    <property type="entry name" value="NB-ARC"/>
    <property type="match status" value="1"/>
</dbReference>
<dbReference type="PROSITE" id="PS50104">
    <property type="entry name" value="TIR"/>
    <property type="match status" value="1"/>
</dbReference>
<dbReference type="InterPro" id="IPR002182">
    <property type="entry name" value="NB-ARC"/>
</dbReference>
<dbReference type="Gene3D" id="3.40.50.10140">
    <property type="entry name" value="Toll/interleukin-1 receptor homology (TIR) domain"/>
    <property type="match status" value="1"/>
</dbReference>
<dbReference type="InterPro" id="IPR035897">
    <property type="entry name" value="Toll_tir_struct_dom_sf"/>
</dbReference>
<evidence type="ECO:0000259" key="4">
    <source>
        <dbReference type="PROSITE" id="PS50104"/>
    </source>
</evidence>
<keyword evidence="6" id="KW-1185">Reference proteome</keyword>
<dbReference type="SUPFAM" id="SSF52058">
    <property type="entry name" value="L domain-like"/>
    <property type="match status" value="1"/>
</dbReference>
<name>A0ABU6WB79_9FABA</name>
<evidence type="ECO:0000313" key="5">
    <source>
        <dbReference type="EMBL" id="MED6182544.1"/>
    </source>
</evidence>
<evidence type="ECO:0000313" key="6">
    <source>
        <dbReference type="Proteomes" id="UP001341840"/>
    </source>
</evidence>
<dbReference type="SUPFAM" id="SSF52540">
    <property type="entry name" value="P-loop containing nucleoside triphosphate hydrolases"/>
    <property type="match status" value="1"/>
</dbReference>
<dbReference type="InterPro" id="IPR044974">
    <property type="entry name" value="Disease_R_plants"/>
</dbReference>
<dbReference type="Pfam" id="PF23286">
    <property type="entry name" value="LRR_13"/>
    <property type="match status" value="1"/>
</dbReference>
<comment type="caution">
    <text evidence="5">The sequence shown here is derived from an EMBL/GenBank/DDBJ whole genome shotgun (WGS) entry which is preliminary data.</text>
</comment>
<reference evidence="5 6" key="1">
    <citation type="journal article" date="2023" name="Plants (Basel)">
        <title>Bridging the Gap: Combining Genomics and Transcriptomics Approaches to Understand Stylosanthes scabra, an Orphan Legume from the Brazilian Caatinga.</title>
        <authorList>
            <person name="Ferreira-Neto J.R.C."/>
            <person name="da Silva M.D."/>
            <person name="Binneck E."/>
            <person name="de Melo N.F."/>
            <person name="da Silva R.H."/>
            <person name="de Melo A.L.T.M."/>
            <person name="Pandolfi V."/>
            <person name="Bustamante F.O."/>
            <person name="Brasileiro-Vidal A.C."/>
            <person name="Benko-Iseppon A.M."/>
        </authorList>
    </citation>
    <scope>NUCLEOTIDE SEQUENCE [LARGE SCALE GENOMIC DNA]</scope>
    <source>
        <tissue evidence="5">Leaves</tissue>
    </source>
</reference>
<organism evidence="5 6">
    <name type="scientific">Stylosanthes scabra</name>
    <dbReference type="NCBI Taxonomy" id="79078"/>
    <lineage>
        <taxon>Eukaryota</taxon>
        <taxon>Viridiplantae</taxon>
        <taxon>Streptophyta</taxon>
        <taxon>Embryophyta</taxon>
        <taxon>Tracheophyta</taxon>
        <taxon>Spermatophyta</taxon>
        <taxon>Magnoliopsida</taxon>
        <taxon>eudicotyledons</taxon>
        <taxon>Gunneridae</taxon>
        <taxon>Pentapetalae</taxon>
        <taxon>rosids</taxon>
        <taxon>fabids</taxon>
        <taxon>Fabales</taxon>
        <taxon>Fabaceae</taxon>
        <taxon>Papilionoideae</taxon>
        <taxon>50 kb inversion clade</taxon>
        <taxon>dalbergioids sensu lato</taxon>
        <taxon>Dalbergieae</taxon>
        <taxon>Pterocarpus clade</taxon>
        <taxon>Stylosanthes</taxon>
    </lineage>
</organism>
<dbReference type="Gene3D" id="3.40.50.300">
    <property type="entry name" value="P-loop containing nucleotide triphosphate hydrolases"/>
    <property type="match status" value="1"/>
</dbReference>
<dbReference type="PANTHER" id="PTHR11017:SF587">
    <property type="entry name" value="NB-ARC DOMAIN PROTEIN"/>
    <property type="match status" value="1"/>
</dbReference>
<keyword evidence="1" id="KW-0433">Leucine-rich repeat</keyword>
<dbReference type="InterPro" id="IPR058192">
    <property type="entry name" value="WHD_ROQ1-like"/>
</dbReference>
<dbReference type="SMART" id="SM00255">
    <property type="entry name" value="TIR"/>
    <property type="match status" value="1"/>
</dbReference>
<dbReference type="InterPro" id="IPR000157">
    <property type="entry name" value="TIR_dom"/>
</dbReference>
<evidence type="ECO:0000256" key="2">
    <source>
        <dbReference type="ARBA" id="ARBA00022737"/>
    </source>
</evidence>
<accession>A0ABU6WB79</accession>
<dbReference type="Proteomes" id="UP001341840">
    <property type="component" value="Unassembled WGS sequence"/>
</dbReference>
<keyword evidence="2" id="KW-0677">Repeat</keyword>
<protein>
    <recommendedName>
        <fullName evidence="4">TIR domain-containing protein</fullName>
    </recommendedName>
</protein>
<keyword evidence="3" id="KW-0611">Plant defense</keyword>
<dbReference type="Pfam" id="PF01582">
    <property type="entry name" value="TIR"/>
    <property type="match status" value="1"/>
</dbReference>
<dbReference type="SUPFAM" id="SSF52200">
    <property type="entry name" value="Toll/Interleukin receptor TIR domain"/>
    <property type="match status" value="1"/>
</dbReference>
<dbReference type="Gene3D" id="1.10.8.430">
    <property type="entry name" value="Helical domain of apoptotic protease-activating factors"/>
    <property type="match status" value="1"/>
</dbReference>
<dbReference type="InterPro" id="IPR058546">
    <property type="entry name" value="RPS4B/Roq1-like_LRR"/>
</dbReference>
<dbReference type="EMBL" id="JASCZI010181362">
    <property type="protein sequence ID" value="MED6182544.1"/>
    <property type="molecule type" value="Genomic_DNA"/>
</dbReference>
<dbReference type="PRINTS" id="PR00364">
    <property type="entry name" value="DISEASERSIST"/>
</dbReference>
<gene>
    <name evidence="5" type="ORF">PIB30_029408</name>
</gene>
<dbReference type="InterPro" id="IPR032675">
    <property type="entry name" value="LRR_dom_sf"/>
</dbReference>
<proteinExistence type="predicted"/>
<sequence length="1080" mass="123393">MMANQVKTIITTTSNEPSNNDLAYDVFLSFRGEDTRYSFTGFLYDALFRKGLRVFMDDEELKGGDRIAQSLLNAIQQSRISLVVFSENYATSTWCLDELVKILECMELKGQIVWPIFYKVAPSHVRHQRKSYAQAMAAHEERYGSGSIQLQKWRSALSQAANLKGWSYQTGYEYEFIHEIVKRVTIKLLHELLNPGEDLIGLQSRVEEVKSLLDMESQRTVCKLGIYGTGGIGKTTLAKVLYNSIMDKFECSIFLEGVRERSNSSYMGLLHLQEAILSKLYEGENIKLENADDGMTKLKYTLKHRRVLLVLDDVDSEDQIRKLGGHGDGDCDWFGLGSRIIITTRDKHVLNIGGVEKKYEIKRLHDDEALQLFCLKAFKMNHPLPEYKDVSNHVVHYAKGLPLALKVLGSHFADKSMKDCECALKQFKRIQERNIHDILRVSYDCLEDTRKCVFLDIACFFKGASMQYVENVLEKCDLFPSYNIGRLIDKSLLAIENDCLIMHDLIQDMGIEIVRQEAPSKLGKRSRLCFYEDVLRVLTEDSGSSNIEGIMLEPPKEENVTWSGNAFQKMKNIRILIVRNTHFIPEPSYLPNSLKLLEWDRYPSNSLPSNFHPKDIVDLSLPCSQVDLKMENSFPKMLHLSHMNFSLCQFITHFPEASGVPNLKELKLNYCENLTAIHHSVGFLKKLKHLSACHCMNLKDFPPTMWLPSLQYLNLDGTSIEFFPHTQKMMHKPLEITMQNDVIKELPSSISNLMGLRKLYIQFKGLAPGGLPNDLFMLPEIVSLSIFGSPNVGGSFKRLMKNKPGCYSPLRLLNCSDCGLTDEDLHAILCCSPNLEELYVPWNEFVCLPTMLKESSKLRYLCVNKCTKLSEIPELPSSIRNVEAKDCPILSSKASGLLWSQARKEVYRLQIIMPEITMIPIWFDHCYEGGVVSFWARQKFPILVVAFILKGRASVGSARLYINGCNAHQFGDYYCCPYVNGEHVVLFDLRSLFKDDKEWRILNTFLIYEWNYVEVKYECDNLLLNGVVGISNVSHCGAYVYKGQTNMKDIQFRCPNSTKWGTLSSINNNHDQVMELTSFG</sequence>
<feature type="domain" description="TIR" evidence="4">
    <location>
        <begin position="22"/>
        <end position="188"/>
    </location>
</feature>
<dbReference type="Gene3D" id="3.80.10.10">
    <property type="entry name" value="Ribonuclease Inhibitor"/>
    <property type="match status" value="2"/>
</dbReference>
<dbReference type="InterPro" id="IPR042197">
    <property type="entry name" value="Apaf_helical"/>
</dbReference>
<dbReference type="Pfam" id="PF23282">
    <property type="entry name" value="WHD_ROQ1"/>
    <property type="match status" value="1"/>
</dbReference>
<evidence type="ECO:0000256" key="3">
    <source>
        <dbReference type="ARBA" id="ARBA00022821"/>
    </source>
</evidence>
<dbReference type="PANTHER" id="PTHR11017">
    <property type="entry name" value="LEUCINE-RICH REPEAT-CONTAINING PROTEIN"/>
    <property type="match status" value="1"/>
</dbReference>
<evidence type="ECO:0000256" key="1">
    <source>
        <dbReference type="ARBA" id="ARBA00022614"/>
    </source>
</evidence>
<dbReference type="InterPro" id="IPR027417">
    <property type="entry name" value="P-loop_NTPase"/>
</dbReference>